<gene>
    <name evidence="1" type="ORF">GCM10010844_20930</name>
</gene>
<evidence type="ECO:0000313" key="1">
    <source>
        <dbReference type="EMBL" id="GGL02206.1"/>
    </source>
</evidence>
<reference evidence="2" key="1">
    <citation type="journal article" date="2019" name="Int. J. Syst. Evol. Microbiol.">
        <title>The Global Catalogue of Microorganisms (GCM) 10K type strain sequencing project: providing services to taxonomists for standard genome sequencing and annotation.</title>
        <authorList>
            <consortium name="The Broad Institute Genomics Platform"/>
            <consortium name="The Broad Institute Genome Sequencing Center for Infectious Disease"/>
            <person name="Wu L."/>
            <person name="Ma J."/>
        </authorList>
    </citation>
    <scope>NUCLEOTIDE SEQUENCE [LARGE SCALE GENOMIC DNA]</scope>
    <source>
        <strain evidence="2">JCM 19173</strain>
    </source>
</reference>
<keyword evidence="2" id="KW-1185">Reference proteome</keyword>
<protein>
    <submittedName>
        <fullName evidence="1">Uncharacterized protein</fullName>
    </submittedName>
</protein>
<dbReference type="EMBL" id="BMPE01000004">
    <property type="protein sequence ID" value="GGL02206.1"/>
    <property type="molecule type" value="Genomic_DNA"/>
</dbReference>
<sequence length="122" mass="13628">MSRARAQWRTLTPLALDLLRDLRRTLGQHPETSTWTAAERQHSQDLLDVLQDAWTQERIDLDALNELTHLTGQLNLTATVIGRAALEGLHSLYRRVAEVTYEELAPGEPSPLGQRAPPGTPT</sequence>
<organism evidence="1 2">
    <name type="scientific">Deinococcus radiotolerans</name>
    <dbReference type="NCBI Taxonomy" id="1309407"/>
    <lineage>
        <taxon>Bacteria</taxon>
        <taxon>Thermotogati</taxon>
        <taxon>Deinococcota</taxon>
        <taxon>Deinococci</taxon>
        <taxon>Deinococcales</taxon>
        <taxon>Deinococcaceae</taxon>
        <taxon>Deinococcus</taxon>
    </lineage>
</organism>
<name>A0ABQ2FJC7_9DEIO</name>
<comment type="caution">
    <text evidence="1">The sequence shown here is derived from an EMBL/GenBank/DDBJ whole genome shotgun (WGS) entry which is preliminary data.</text>
</comment>
<dbReference type="RefSeq" id="WP_189068940.1">
    <property type="nucleotide sequence ID" value="NZ_BMPE01000004.1"/>
</dbReference>
<proteinExistence type="predicted"/>
<dbReference type="Proteomes" id="UP000604341">
    <property type="component" value="Unassembled WGS sequence"/>
</dbReference>
<accession>A0ABQ2FJC7</accession>
<evidence type="ECO:0000313" key="2">
    <source>
        <dbReference type="Proteomes" id="UP000604341"/>
    </source>
</evidence>